<dbReference type="PANTHER" id="PTHR11669">
    <property type="entry name" value="REPLICATION FACTOR C / DNA POLYMERASE III GAMMA-TAU SUBUNIT"/>
    <property type="match status" value="1"/>
</dbReference>
<evidence type="ECO:0000313" key="15">
    <source>
        <dbReference type="Proteomes" id="UP001144297"/>
    </source>
</evidence>
<protein>
    <recommendedName>
        <fullName evidence="11">DNA polymerase III subunit gamma/tau</fullName>
        <ecNumber evidence="11">2.7.7.7</ecNumber>
    </recommendedName>
</protein>
<proteinExistence type="inferred from homology"/>
<evidence type="ECO:0000256" key="7">
    <source>
        <dbReference type="ARBA" id="ARBA00022833"/>
    </source>
</evidence>
<dbReference type="FunFam" id="3.40.50.300:FF:000014">
    <property type="entry name" value="DNA polymerase III subunit gamma/tau"/>
    <property type="match status" value="1"/>
</dbReference>
<dbReference type="Gene3D" id="3.40.50.300">
    <property type="entry name" value="P-loop containing nucleotide triphosphate hydrolases"/>
    <property type="match status" value="1"/>
</dbReference>
<dbReference type="EMBL" id="BSDX01000001">
    <property type="protein sequence ID" value="GLI53619.1"/>
    <property type="molecule type" value="Genomic_DNA"/>
</dbReference>
<comment type="subunit">
    <text evidence="11">DNA polymerase III contains a core (composed of alpha, epsilon and theta chains) that associates with a tau subunit. This core dimerizes to form the POLIII' complex. PolIII' associates with the gamma complex (composed of gamma, delta, delta', psi and chi chains) and with the beta chain to form the complete DNA polymerase III complex.</text>
</comment>
<dbReference type="GO" id="GO:0003887">
    <property type="term" value="F:DNA-directed DNA polymerase activity"/>
    <property type="evidence" value="ECO:0007669"/>
    <property type="project" value="UniProtKB-KW"/>
</dbReference>
<keyword evidence="3 11" id="KW-0548">Nucleotidyltransferase</keyword>
<organism evidence="14 15">
    <name type="scientific">Thermodesulfovibrio yellowstonii</name>
    <dbReference type="NCBI Taxonomy" id="28262"/>
    <lineage>
        <taxon>Bacteria</taxon>
        <taxon>Pseudomonadati</taxon>
        <taxon>Nitrospirota</taxon>
        <taxon>Thermodesulfovibrionia</taxon>
        <taxon>Thermodesulfovibrionales</taxon>
        <taxon>Thermodesulfovibrionaceae</taxon>
        <taxon>Thermodesulfovibrio</taxon>
    </lineage>
</organism>
<dbReference type="GO" id="GO:0009360">
    <property type="term" value="C:DNA polymerase III complex"/>
    <property type="evidence" value="ECO:0007669"/>
    <property type="project" value="InterPro"/>
</dbReference>
<dbReference type="SUPFAM" id="SSF48019">
    <property type="entry name" value="post-AAA+ oligomerization domain-like"/>
    <property type="match status" value="1"/>
</dbReference>
<dbReference type="Gene3D" id="1.10.8.60">
    <property type="match status" value="1"/>
</dbReference>
<dbReference type="InterPro" id="IPR008921">
    <property type="entry name" value="DNA_pol3_clamp-load_cplx_C"/>
</dbReference>
<comment type="function">
    <text evidence="11">DNA polymerase III is a complex, multichain enzyme responsible for most of the replicative synthesis in bacteria. This DNA polymerase also exhibits 3' to 5' exonuclease activity.</text>
</comment>
<evidence type="ECO:0000256" key="12">
    <source>
        <dbReference type="SAM" id="Coils"/>
    </source>
</evidence>
<evidence type="ECO:0000256" key="3">
    <source>
        <dbReference type="ARBA" id="ARBA00022695"/>
    </source>
</evidence>
<evidence type="ECO:0000256" key="1">
    <source>
        <dbReference type="ARBA" id="ARBA00006360"/>
    </source>
</evidence>
<dbReference type="PRINTS" id="PR00300">
    <property type="entry name" value="CLPPROTEASEA"/>
</dbReference>
<dbReference type="SUPFAM" id="SSF52540">
    <property type="entry name" value="P-loop containing nucleoside triphosphate hydrolases"/>
    <property type="match status" value="1"/>
</dbReference>
<dbReference type="InterPro" id="IPR027417">
    <property type="entry name" value="P-loop_NTPase"/>
</dbReference>
<dbReference type="NCBIfam" id="NF004046">
    <property type="entry name" value="PRK05563.1"/>
    <property type="match status" value="1"/>
</dbReference>
<dbReference type="NCBIfam" id="TIGR02397">
    <property type="entry name" value="dnaX_nterm"/>
    <property type="match status" value="1"/>
</dbReference>
<keyword evidence="8 11" id="KW-0067">ATP-binding</keyword>
<gene>
    <name evidence="11" type="primary">dnaX</name>
    <name evidence="14" type="ORF">TISLANDTSLP1_13120</name>
</gene>
<dbReference type="CDD" id="cd00009">
    <property type="entry name" value="AAA"/>
    <property type="match status" value="1"/>
</dbReference>
<evidence type="ECO:0000256" key="10">
    <source>
        <dbReference type="ARBA" id="ARBA00049244"/>
    </source>
</evidence>
<comment type="caution">
    <text evidence="14">The sequence shown here is derived from an EMBL/GenBank/DDBJ whole genome shotgun (WGS) entry which is preliminary data.</text>
</comment>
<dbReference type="Pfam" id="PF22608">
    <property type="entry name" value="DNAX_ATPase_lid"/>
    <property type="match status" value="1"/>
</dbReference>
<dbReference type="Gene3D" id="1.20.272.10">
    <property type="match status" value="1"/>
</dbReference>
<evidence type="ECO:0000256" key="11">
    <source>
        <dbReference type="RuleBase" id="RU364063"/>
    </source>
</evidence>
<dbReference type="SMART" id="SM00382">
    <property type="entry name" value="AAA"/>
    <property type="match status" value="1"/>
</dbReference>
<dbReference type="InterPro" id="IPR022754">
    <property type="entry name" value="DNA_pol_III_gamma-3"/>
</dbReference>
<dbReference type="FunFam" id="1.10.8.60:FF:000013">
    <property type="entry name" value="DNA polymerase III subunit gamma/tau"/>
    <property type="match status" value="1"/>
</dbReference>
<keyword evidence="7" id="KW-0862">Zinc</keyword>
<dbReference type="InterPro" id="IPR050238">
    <property type="entry name" value="DNA_Rep/Repair_Clamp_Loader"/>
</dbReference>
<evidence type="ECO:0000256" key="8">
    <source>
        <dbReference type="ARBA" id="ARBA00022840"/>
    </source>
</evidence>
<keyword evidence="2 11" id="KW-0808">Transferase</keyword>
<keyword evidence="9 11" id="KW-0239">DNA-directed DNA polymerase</keyword>
<keyword evidence="5" id="KW-0479">Metal-binding</keyword>
<dbReference type="Proteomes" id="UP001144297">
    <property type="component" value="Unassembled WGS sequence"/>
</dbReference>
<dbReference type="GO" id="GO:0003677">
    <property type="term" value="F:DNA binding"/>
    <property type="evidence" value="ECO:0007669"/>
    <property type="project" value="InterPro"/>
</dbReference>
<evidence type="ECO:0000256" key="5">
    <source>
        <dbReference type="ARBA" id="ARBA00022723"/>
    </source>
</evidence>
<sequence>MEYLGLARKYRPQKFSDLTGQDVVIKILQNSLQTGKISHAYVFSGPKGVGKTSTARILAKALNCIDSQNKPCDKCPSCVAIKEGRAMSVIEIDAASHTSVENIRDLRENIRYASAEGFYKVYIIDEAHMLSQSAFNAFLKTLEEPPPHVVFVLATTEPRKIPLTVLSRCQHLQFKRIPINLIKQRLQFICNQENINATEEALYTIASNSEGSMRDALTMLDQVTSFTENVTQDNVNLLIGGTDVNVLYELTECLIDGNREKIILKVEELNNFGTDFKRLVGDLINFIRNTLISKITKSFKLYISESEASLIEKLNKKTSEEHLVVLLKELINSEFAIRSSFFPRVIFEITLLKLSFLAHFKNIDDIIEEAKKKSPLQPPSLPLNNNDDISLSQNWFKFLEKLEAQNHLLAMKIKHAKVNFADKEIQLIYNGGASFYAESIKENLSEIQNILKEFISDVKITIHSYEDMSSKDSKQTENLKQEAINHPIVKKTLQLFEGRIFNIIPKKGGNNV</sequence>
<dbReference type="EC" id="2.7.7.7" evidence="11"/>
<accession>A0A9W6GE46</accession>
<dbReference type="InterPro" id="IPR045085">
    <property type="entry name" value="HLD_clamp_pol_III_gamma_tau"/>
</dbReference>
<reference evidence="14" key="1">
    <citation type="submission" date="2022-12" db="EMBL/GenBank/DDBJ databases">
        <title>Reference genome sequencing for broad-spectrum identification of bacterial and archaeal isolates by mass spectrometry.</title>
        <authorList>
            <person name="Sekiguchi Y."/>
            <person name="Tourlousse D.M."/>
        </authorList>
    </citation>
    <scope>NUCLEOTIDE SEQUENCE</scope>
    <source>
        <strain evidence="14">TSL-P1</strain>
    </source>
</reference>
<dbReference type="Pfam" id="PF12169">
    <property type="entry name" value="DNA_pol3_gamma3"/>
    <property type="match status" value="1"/>
</dbReference>
<dbReference type="GO" id="GO:0046872">
    <property type="term" value="F:metal ion binding"/>
    <property type="evidence" value="ECO:0007669"/>
    <property type="project" value="UniProtKB-KW"/>
</dbReference>
<evidence type="ECO:0000256" key="4">
    <source>
        <dbReference type="ARBA" id="ARBA00022705"/>
    </source>
</evidence>
<comment type="similarity">
    <text evidence="1 11">Belongs to the DnaX/STICHEL family.</text>
</comment>
<evidence type="ECO:0000256" key="9">
    <source>
        <dbReference type="ARBA" id="ARBA00022932"/>
    </source>
</evidence>
<comment type="catalytic activity">
    <reaction evidence="10 11">
        <text>DNA(n) + a 2'-deoxyribonucleoside 5'-triphosphate = DNA(n+1) + diphosphate</text>
        <dbReference type="Rhea" id="RHEA:22508"/>
        <dbReference type="Rhea" id="RHEA-COMP:17339"/>
        <dbReference type="Rhea" id="RHEA-COMP:17340"/>
        <dbReference type="ChEBI" id="CHEBI:33019"/>
        <dbReference type="ChEBI" id="CHEBI:61560"/>
        <dbReference type="ChEBI" id="CHEBI:173112"/>
        <dbReference type="EC" id="2.7.7.7"/>
    </reaction>
</comment>
<keyword evidence="6 11" id="KW-0547">Nucleotide-binding</keyword>
<dbReference type="InterPro" id="IPR003593">
    <property type="entry name" value="AAA+_ATPase"/>
</dbReference>
<keyword evidence="4 11" id="KW-0235">DNA replication</keyword>
<feature type="domain" description="AAA+ ATPase" evidence="13">
    <location>
        <begin position="37"/>
        <end position="178"/>
    </location>
</feature>
<dbReference type="CDD" id="cd18137">
    <property type="entry name" value="HLD_clamp_pol_III_gamma_tau"/>
    <property type="match status" value="1"/>
</dbReference>
<keyword evidence="12" id="KW-0175">Coiled coil</keyword>
<keyword evidence="15" id="KW-1185">Reference proteome</keyword>
<evidence type="ECO:0000313" key="14">
    <source>
        <dbReference type="EMBL" id="GLI53619.1"/>
    </source>
</evidence>
<name>A0A9W6GE46_9BACT</name>
<dbReference type="GO" id="GO:0006261">
    <property type="term" value="P:DNA-templated DNA replication"/>
    <property type="evidence" value="ECO:0007669"/>
    <property type="project" value="TreeGrafter"/>
</dbReference>
<evidence type="ECO:0000256" key="2">
    <source>
        <dbReference type="ARBA" id="ARBA00022679"/>
    </source>
</evidence>
<evidence type="ECO:0000256" key="6">
    <source>
        <dbReference type="ARBA" id="ARBA00022741"/>
    </source>
</evidence>
<dbReference type="GO" id="GO:0005524">
    <property type="term" value="F:ATP binding"/>
    <property type="evidence" value="ECO:0007669"/>
    <property type="project" value="UniProtKB-KW"/>
</dbReference>
<feature type="coiled-coil region" evidence="12">
    <location>
        <begin position="399"/>
        <end position="457"/>
    </location>
</feature>
<dbReference type="InterPro" id="IPR001270">
    <property type="entry name" value="ClpA/B"/>
</dbReference>
<dbReference type="InterPro" id="IPR012763">
    <property type="entry name" value="DNA_pol_III_sug/sutau_N"/>
</dbReference>
<dbReference type="PANTHER" id="PTHR11669:SF0">
    <property type="entry name" value="PROTEIN STICHEL-LIKE 2"/>
    <property type="match status" value="1"/>
</dbReference>
<evidence type="ECO:0000259" key="13">
    <source>
        <dbReference type="SMART" id="SM00382"/>
    </source>
</evidence>
<dbReference type="AlphaFoldDB" id="A0A9W6GE46"/>
<dbReference type="Pfam" id="PF13177">
    <property type="entry name" value="DNA_pol3_delta2"/>
    <property type="match status" value="1"/>
</dbReference>